<gene>
    <name evidence="1" type="ORF">HND93_34480</name>
</gene>
<dbReference type="Proteomes" id="UP000584642">
    <property type="component" value="Unassembled WGS sequence"/>
</dbReference>
<reference evidence="1 2" key="1">
    <citation type="submission" date="2020-05" db="EMBL/GenBank/DDBJ databases">
        <title>Azospirillum oleiclasticum sp. nov, a nitrogen-fixing and heavy crude oil-emulsifying bacterium isolated from the crude oil of Yumen Oilfield.</title>
        <authorList>
            <person name="Wu D."/>
            <person name="Cai M."/>
            <person name="Zhang X."/>
        </authorList>
    </citation>
    <scope>NUCLEOTIDE SEQUENCE [LARGE SCALE GENOMIC DNA]</scope>
    <source>
        <strain evidence="1 2">ROY-1-1-2</strain>
    </source>
</reference>
<accession>A0ABX2TKG3</accession>
<sequence>MSSVHHLVRTHGRDEARRLVGPDRAAVVDVAARMLEDTSTGLAVTYSGFCLTALPHRKLADGEKWVREGARVSLLVEPGELPVRGKLTRFGVPYGSRARLILLYLQTQAIRQDSPVVELGRSMNDWLARMDIPVGGKTYADVRHQASCISACHLTFFWQDDRGADAWRKDSIVTGGIHLSAAGNPDQGNLWDDQVELSQTFFRELKRHPVPVHEAAIKAISGKSMALDVYIWLAYRLHVLTKATPITWAALHAQFGAGYKHLFQFKPGFRQALDLALAVYPDALVDVQDEGVLLHPSRPPIPERDIGRIAGQ</sequence>
<protein>
    <submittedName>
        <fullName evidence="1">Pirin</fullName>
    </submittedName>
</protein>
<evidence type="ECO:0000313" key="1">
    <source>
        <dbReference type="EMBL" id="NYZ24839.1"/>
    </source>
</evidence>
<dbReference type="EMBL" id="JABFDB010000046">
    <property type="protein sequence ID" value="NYZ24839.1"/>
    <property type="molecule type" value="Genomic_DNA"/>
</dbReference>
<keyword evidence="2" id="KW-1185">Reference proteome</keyword>
<proteinExistence type="predicted"/>
<dbReference type="Pfam" id="PF04796">
    <property type="entry name" value="RepA_C"/>
    <property type="match status" value="1"/>
</dbReference>
<evidence type="ECO:0000313" key="2">
    <source>
        <dbReference type="Proteomes" id="UP000584642"/>
    </source>
</evidence>
<name>A0ABX2TKG3_9PROT</name>
<dbReference type="InterPro" id="IPR006881">
    <property type="entry name" value="RepA_C"/>
</dbReference>
<comment type="caution">
    <text evidence="1">The sequence shown here is derived from an EMBL/GenBank/DDBJ whole genome shotgun (WGS) entry which is preliminary data.</text>
</comment>
<organism evidence="1 2">
    <name type="scientific">Azospirillum oleiclasticum</name>
    <dbReference type="NCBI Taxonomy" id="2735135"/>
    <lineage>
        <taxon>Bacteria</taxon>
        <taxon>Pseudomonadati</taxon>
        <taxon>Pseudomonadota</taxon>
        <taxon>Alphaproteobacteria</taxon>
        <taxon>Rhodospirillales</taxon>
        <taxon>Azospirillaceae</taxon>
        <taxon>Azospirillum</taxon>
    </lineage>
</organism>